<gene>
    <name evidence="1" type="ORF">CMN_00583</name>
</gene>
<reference evidence="1 2" key="1">
    <citation type="submission" date="2011-11" db="EMBL/GenBank/DDBJ databases">
        <authorList>
            <person name="Gartemann K."/>
        </authorList>
    </citation>
    <scope>NUCLEOTIDE SEQUENCE [LARGE SCALE GENOMIC DNA]</scope>
    <source>
        <strain evidence="2">NCPPB 2581</strain>
    </source>
</reference>
<dbReference type="EMBL" id="HE614873">
    <property type="protein sequence ID" value="CCE74546.1"/>
    <property type="molecule type" value="Genomic_DNA"/>
</dbReference>
<dbReference type="KEGG" id="cmc:CMN_00583"/>
<dbReference type="SUPFAM" id="SSF56214">
    <property type="entry name" value="4'-phosphopantetheinyl transferase"/>
    <property type="match status" value="2"/>
</dbReference>
<dbReference type="InterPro" id="IPR037143">
    <property type="entry name" value="4-PPantetheinyl_Trfase_dom_sf"/>
</dbReference>
<dbReference type="RefSeq" id="WP_015489347.1">
    <property type="nucleotide sequence ID" value="NC_020891.1"/>
</dbReference>
<dbReference type="GeneID" id="92982404"/>
<dbReference type="Proteomes" id="UP000012170">
    <property type="component" value="Chromosome"/>
</dbReference>
<organism evidence="1 2">
    <name type="scientific">Clavibacter nebraskensis NCPPB 2581</name>
    <dbReference type="NCBI Taxonomy" id="1097677"/>
    <lineage>
        <taxon>Bacteria</taxon>
        <taxon>Bacillati</taxon>
        <taxon>Actinomycetota</taxon>
        <taxon>Actinomycetes</taxon>
        <taxon>Micrococcales</taxon>
        <taxon>Microbacteriaceae</taxon>
        <taxon>Clavibacter</taxon>
    </lineage>
</organism>
<dbReference type="GO" id="GO:0008897">
    <property type="term" value="F:holo-[acyl-carrier-protein] synthase activity"/>
    <property type="evidence" value="ECO:0007669"/>
    <property type="project" value="InterPro"/>
</dbReference>
<keyword evidence="1" id="KW-0808">Transferase</keyword>
<evidence type="ECO:0000313" key="2">
    <source>
        <dbReference type="Proteomes" id="UP000012170"/>
    </source>
</evidence>
<dbReference type="EC" id="2.7.8.-" evidence="1"/>
<accession>A0AAI8ZGL5</accession>
<dbReference type="Gene3D" id="3.90.470.20">
    <property type="entry name" value="4'-phosphopantetheinyl transferase domain"/>
    <property type="match status" value="1"/>
</dbReference>
<dbReference type="GO" id="GO:0000287">
    <property type="term" value="F:magnesium ion binding"/>
    <property type="evidence" value="ECO:0007669"/>
    <property type="project" value="InterPro"/>
</dbReference>
<protein>
    <submittedName>
        <fullName evidence="1">4'-phosphopantetheinyl transferase</fullName>
        <ecNumber evidence="1">2.7.8.-</ecNumber>
    </submittedName>
</protein>
<name>A0AAI8ZGL5_9MICO</name>
<proteinExistence type="predicted"/>
<dbReference type="AlphaFoldDB" id="A0AAI8ZGL5"/>
<sequence>MIPGPALVHVVVVPGPETADRAARTAAGRVALRSLAAELVGADPADVTVRARCATCGGAHGRPVLGGSGALDGLHASVAHAGDAVVVAVSADGPIGIDAEPHGREAPPGTTLAEWVRIEAVLKADGRGLRVDPGRVRFADEGADGCLAWIDGEDARYRLVDTDVGPDLVAGVARRGLGELDVRIHRLSGPGVGI</sequence>
<evidence type="ECO:0000313" key="1">
    <source>
        <dbReference type="EMBL" id="CCE74546.1"/>
    </source>
</evidence>
<reference evidence="2" key="2">
    <citation type="submission" date="2013-04" db="EMBL/GenBank/DDBJ databases">
        <title>The genome sequence of the maize-pathogen Clavibacter michiganensis subsp. nebraskensis.</title>
        <authorList>
            <person name="Gartemann K.H."/>
            <person name="Blom J."/>
            <person name="Dreiseikelmann B."/>
            <person name="Fluegel M."/>
            <person name="Jaenicke S."/>
            <person name="Linke B."/>
            <person name="Sczcepanowski R."/>
            <person name="Wittmann J."/>
            <person name="Goesmann A."/>
            <person name="Puehler A."/>
            <person name="Eichenlaub R."/>
            <person name="Rueckert C."/>
        </authorList>
    </citation>
    <scope>NUCLEOTIDE SEQUENCE [LARGE SCALE GENOMIC DNA]</scope>
    <source>
        <strain evidence="2">NCPPB 2581</strain>
    </source>
</reference>